<gene>
    <name evidence="1" type="ORF">CHS0354_028271</name>
</gene>
<reference evidence="1" key="1">
    <citation type="journal article" date="2021" name="Genome Biol. Evol.">
        <title>A High-Quality Reference Genome for a Parasitic Bivalve with Doubly Uniparental Inheritance (Bivalvia: Unionida).</title>
        <authorList>
            <person name="Smith C.H."/>
        </authorList>
    </citation>
    <scope>NUCLEOTIDE SEQUENCE</scope>
    <source>
        <strain evidence="1">CHS0354</strain>
    </source>
</reference>
<dbReference type="Proteomes" id="UP001195483">
    <property type="component" value="Unassembled WGS sequence"/>
</dbReference>
<dbReference type="EMBL" id="JAEAOA010001694">
    <property type="protein sequence ID" value="KAK3579464.1"/>
    <property type="molecule type" value="Genomic_DNA"/>
</dbReference>
<organism evidence="1 2">
    <name type="scientific">Potamilus streckersoni</name>
    <dbReference type="NCBI Taxonomy" id="2493646"/>
    <lineage>
        <taxon>Eukaryota</taxon>
        <taxon>Metazoa</taxon>
        <taxon>Spiralia</taxon>
        <taxon>Lophotrochozoa</taxon>
        <taxon>Mollusca</taxon>
        <taxon>Bivalvia</taxon>
        <taxon>Autobranchia</taxon>
        <taxon>Heteroconchia</taxon>
        <taxon>Palaeoheterodonta</taxon>
        <taxon>Unionida</taxon>
        <taxon>Unionoidea</taxon>
        <taxon>Unionidae</taxon>
        <taxon>Ambleminae</taxon>
        <taxon>Lampsilini</taxon>
        <taxon>Potamilus</taxon>
    </lineage>
</organism>
<proteinExistence type="predicted"/>
<evidence type="ECO:0000313" key="2">
    <source>
        <dbReference type="Proteomes" id="UP001195483"/>
    </source>
</evidence>
<keyword evidence="2" id="KW-1185">Reference proteome</keyword>
<feature type="non-terminal residue" evidence="1">
    <location>
        <position position="52"/>
    </location>
</feature>
<accession>A0AAE0VIV7</accession>
<name>A0AAE0VIV7_9BIVA</name>
<reference evidence="1" key="2">
    <citation type="journal article" date="2021" name="Genome Biol. Evol.">
        <title>Developing a high-quality reference genome for a parasitic bivalve with doubly uniparental inheritance (Bivalvia: Unionida).</title>
        <authorList>
            <person name="Smith C.H."/>
        </authorList>
    </citation>
    <scope>NUCLEOTIDE SEQUENCE</scope>
    <source>
        <strain evidence="1">CHS0354</strain>
        <tissue evidence="1">Mantle</tissue>
    </source>
</reference>
<sequence length="52" mass="5930">MSRQHGKFNASKTFPPEYIFILHDGYVRNIGHIRSLLKKPTNQFLNKGGSQG</sequence>
<evidence type="ECO:0000313" key="1">
    <source>
        <dbReference type="EMBL" id="KAK3579464.1"/>
    </source>
</evidence>
<reference evidence="1" key="3">
    <citation type="submission" date="2023-05" db="EMBL/GenBank/DDBJ databases">
        <authorList>
            <person name="Smith C.H."/>
        </authorList>
    </citation>
    <scope>NUCLEOTIDE SEQUENCE</scope>
    <source>
        <strain evidence="1">CHS0354</strain>
        <tissue evidence="1">Mantle</tissue>
    </source>
</reference>
<dbReference type="AlphaFoldDB" id="A0AAE0VIV7"/>
<protein>
    <submittedName>
        <fullName evidence="1">Uncharacterized protein</fullName>
    </submittedName>
</protein>
<comment type="caution">
    <text evidence="1">The sequence shown here is derived from an EMBL/GenBank/DDBJ whole genome shotgun (WGS) entry which is preliminary data.</text>
</comment>